<proteinExistence type="predicted"/>
<dbReference type="Proteomes" id="UP000308836">
    <property type="component" value="Unassembled WGS sequence"/>
</dbReference>
<gene>
    <name evidence="1" type="ORF">E5336_04210</name>
</gene>
<comment type="caution">
    <text evidence="1">The sequence shown here is derived from an EMBL/GenBank/DDBJ whole genome shotgun (WGS) entry which is preliminary data.</text>
</comment>
<protein>
    <submittedName>
        <fullName evidence="1">MFS transporter</fullName>
    </submittedName>
</protein>
<reference evidence="1" key="1">
    <citation type="submission" date="2019-04" db="EMBL/GenBank/DDBJ databases">
        <title>Microbes associate with the intestines of laboratory mice.</title>
        <authorList>
            <person name="Navarre W."/>
            <person name="Wong E."/>
            <person name="Huang K."/>
            <person name="Tropini C."/>
            <person name="Ng K."/>
            <person name="Yu B."/>
        </authorList>
    </citation>
    <scope>NUCLEOTIDE SEQUENCE</scope>
    <source>
        <strain evidence="1">NM09_H32</strain>
    </source>
</reference>
<organism evidence="1 2">
    <name type="scientific">Dubosiella muris</name>
    <dbReference type="NCBI Taxonomy" id="3038133"/>
    <lineage>
        <taxon>Bacteria</taxon>
        <taxon>Bacillati</taxon>
        <taxon>Bacillota</taxon>
        <taxon>Erysipelotrichia</taxon>
        <taxon>Erysipelotrichales</taxon>
        <taxon>Erysipelotrichaceae</taxon>
        <taxon>Dubosiella</taxon>
    </lineage>
</organism>
<sequence>MDKTPGKLRTLNNALIFSVHFYNTVSPIPCLYGKTARSGFPIPTTKTMERNLKYYTAARFVNLLGTGIYSICVPLFLIEQFQTIFSTSIFYTLIQIPSLLFLPLLGIFLENKNLKHVLLESNVLSAVLFLFLIGYMLFAKHQIWLFILFSALEKINSSCFNVASNSIFARIFAVETIEKANGWKSTVDNLTSVLAPVFGTFIYAGFGLNIVILLNAFSFLISFLFLTKISYPETISAKRTRLSLSDGLRYITKNQELKTLFIAFMLLNFLVMPTANVFAPGILKIDYHFSDVLYGLTSTAVCLGAILSSLAISLHPKREKITVFFYMQGALMIVSGVLAYGLHATPGLFYWLYLMLCGLSGYFSTKVNIPLMAYFQKQVPAHQQTRFFSLLTLSANLMSPCGTLYAGTLCNQIGSSMAYASNGLLLVLVLRFLFRKSRWKNNTLF</sequence>
<accession>A0AC61R937</accession>
<evidence type="ECO:0000313" key="1">
    <source>
        <dbReference type="EMBL" id="TGY66505.1"/>
    </source>
</evidence>
<name>A0AC61R937_9FIRM</name>
<keyword evidence="2" id="KW-1185">Reference proteome</keyword>
<dbReference type="EMBL" id="SRYG01000006">
    <property type="protein sequence ID" value="TGY66505.1"/>
    <property type="molecule type" value="Genomic_DNA"/>
</dbReference>
<evidence type="ECO:0000313" key="2">
    <source>
        <dbReference type="Proteomes" id="UP000308836"/>
    </source>
</evidence>